<dbReference type="Proteomes" id="UP000178603">
    <property type="component" value="Unassembled WGS sequence"/>
</dbReference>
<gene>
    <name evidence="2" type="ORF">A3E44_05310</name>
</gene>
<feature type="domain" description="DUF362" evidence="1">
    <location>
        <begin position="41"/>
        <end position="238"/>
    </location>
</feature>
<evidence type="ECO:0000259" key="1">
    <source>
        <dbReference type="Pfam" id="PF04015"/>
    </source>
</evidence>
<proteinExistence type="predicted"/>
<protein>
    <recommendedName>
        <fullName evidence="1">DUF362 domain-containing protein</fullName>
    </recommendedName>
</protein>
<evidence type="ECO:0000313" key="2">
    <source>
        <dbReference type="EMBL" id="OGM53806.1"/>
    </source>
</evidence>
<organism evidence="2 3">
    <name type="scientific">Candidatus Woesebacteria bacterium RIFCSPHIGHO2_12_FULL_41_24</name>
    <dbReference type="NCBI Taxonomy" id="1802510"/>
    <lineage>
        <taxon>Bacteria</taxon>
        <taxon>Candidatus Woeseibacteriota</taxon>
    </lineage>
</organism>
<name>A0A1F8APW4_9BACT</name>
<reference evidence="2 3" key="1">
    <citation type="journal article" date="2016" name="Nat. Commun.">
        <title>Thousands of microbial genomes shed light on interconnected biogeochemical processes in an aquifer system.</title>
        <authorList>
            <person name="Anantharaman K."/>
            <person name="Brown C.T."/>
            <person name="Hug L.A."/>
            <person name="Sharon I."/>
            <person name="Castelle C.J."/>
            <person name="Probst A.J."/>
            <person name="Thomas B.C."/>
            <person name="Singh A."/>
            <person name="Wilkins M.J."/>
            <person name="Karaoz U."/>
            <person name="Brodie E.L."/>
            <person name="Williams K.H."/>
            <person name="Hubbard S.S."/>
            <person name="Banfield J.F."/>
        </authorList>
    </citation>
    <scope>NUCLEOTIDE SEQUENCE [LARGE SCALE GENOMIC DNA]</scope>
</reference>
<evidence type="ECO:0000313" key="3">
    <source>
        <dbReference type="Proteomes" id="UP000178603"/>
    </source>
</evidence>
<sequence>MKSIVASVAVGLGNKKELVFDAVEKAMNLASWKRYVKGETVLLKTNAVWDKVYPCAVTSPMVLEGVLRMVKKYVKPKKIIIADTDTAAMMHTDISFKILGIDKLAKKYNAELVSLTRTKFKVIPFDGTVLNHLKVSEVLLAADSIVTLPIMKTHGLSGLTFAIKNQWGCIHDMRHNFHLVLAQALADVNKYFSNKLRFAVGDAILAMEGTGPKTGTPVEVGHIFASHDLVAMDALAADIMGYKYSEVPTIRTCEKNGVGTSHYKLVGNQPPMLKFKKPSPRQIVFFTEMALRRMGPQIEWFLFKTPILHLFRLAAKIYNDLWFYLFAKQRADTIMRTRWGQMWYSYVSHNEKKRKIS</sequence>
<dbReference type="InterPro" id="IPR007160">
    <property type="entry name" value="DUF362"/>
</dbReference>
<comment type="caution">
    <text evidence="2">The sequence shown here is derived from an EMBL/GenBank/DDBJ whole genome shotgun (WGS) entry which is preliminary data.</text>
</comment>
<accession>A0A1F8APW4</accession>
<dbReference type="Pfam" id="PF04015">
    <property type="entry name" value="DUF362"/>
    <property type="match status" value="1"/>
</dbReference>
<dbReference type="EMBL" id="MGGW01000020">
    <property type="protein sequence ID" value="OGM53806.1"/>
    <property type="molecule type" value="Genomic_DNA"/>
</dbReference>
<dbReference type="AlphaFoldDB" id="A0A1F8APW4"/>